<keyword evidence="2" id="KW-1185">Reference proteome</keyword>
<sequence>MTCVNRGQVVLQPNYFTSSIYVKALRDDISTLIYHFHERYKEDNSKPFALFKTLWSSQGWKWMHFKAFDNRARDTFLNVTVRLFLERMVKTEAPFTRTVALFALYTFFYTQPTGSAPTLHSLSHIPIPTDQYSSLLLLPSTLATVYLAPLQPLASYVVSSLADAKAFHLIPSSELGALEPRDLPREIFVEEGLIDSNQPQRKGHLSKRDKVIKARAALDAVGRWLDKSPPATGAGTTLGQYEKHKALLLDEIGAGSEEVQEASRGVVERLREAQEAQPDVEGWAGIARVQAVSESAGGLLKLV</sequence>
<dbReference type="Pfam" id="PF09808">
    <property type="entry name" value="SNAPC1"/>
    <property type="match status" value="1"/>
</dbReference>
<evidence type="ECO:0000313" key="1">
    <source>
        <dbReference type="EMBL" id="KAJ7225677.1"/>
    </source>
</evidence>
<proteinExistence type="predicted"/>
<organism evidence="1 2">
    <name type="scientific">Mycena pura</name>
    <dbReference type="NCBI Taxonomy" id="153505"/>
    <lineage>
        <taxon>Eukaryota</taxon>
        <taxon>Fungi</taxon>
        <taxon>Dikarya</taxon>
        <taxon>Basidiomycota</taxon>
        <taxon>Agaricomycotina</taxon>
        <taxon>Agaricomycetes</taxon>
        <taxon>Agaricomycetidae</taxon>
        <taxon>Agaricales</taxon>
        <taxon>Marasmiineae</taxon>
        <taxon>Mycenaceae</taxon>
        <taxon>Mycena</taxon>
    </lineage>
</organism>
<dbReference type="EMBL" id="JARJCW010000004">
    <property type="protein sequence ID" value="KAJ7225677.1"/>
    <property type="molecule type" value="Genomic_DNA"/>
</dbReference>
<gene>
    <name evidence="1" type="ORF">GGX14DRAFT_421677</name>
</gene>
<comment type="caution">
    <text evidence="1">The sequence shown here is derived from an EMBL/GenBank/DDBJ whole genome shotgun (WGS) entry which is preliminary data.</text>
</comment>
<protein>
    <submittedName>
        <fullName evidence="1">Uncharacterized protein</fullName>
    </submittedName>
</protein>
<name>A0AAD7E2W2_9AGAR</name>
<dbReference type="AlphaFoldDB" id="A0AAD7E2W2"/>
<dbReference type="InterPro" id="IPR019188">
    <property type="entry name" value="SNAPC1"/>
</dbReference>
<reference evidence="1" key="1">
    <citation type="submission" date="2023-03" db="EMBL/GenBank/DDBJ databases">
        <title>Massive genome expansion in bonnet fungi (Mycena s.s.) driven by repeated elements and novel gene families across ecological guilds.</title>
        <authorList>
            <consortium name="Lawrence Berkeley National Laboratory"/>
            <person name="Harder C.B."/>
            <person name="Miyauchi S."/>
            <person name="Viragh M."/>
            <person name="Kuo A."/>
            <person name="Thoen E."/>
            <person name="Andreopoulos B."/>
            <person name="Lu D."/>
            <person name="Skrede I."/>
            <person name="Drula E."/>
            <person name="Henrissat B."/>
            <person name="Morin E."/>
            <person name="Kohler A."/>
            <person name="Barry K."/>
            <person name="LaButti K."/>
            <person name="Morin E."/>
            <person name="Salamov A."/>
            <person name="Lipzen A."/>
            <person name="Mereny Z."/>
            <person name="Hegedus B."/>
            <person name="Baldrian P."/>
            <person name="Stursova M."/>
            <person name="Weitz H."/>
            <person name="Taylor A."/>
            <person name="Grigoriev I.V."/>
            <person name="Nagy L.G."/>
            <person name="Martin F."/>
            <person name="Kauserud H."/>
        </authorList>
    </citation>
    <scope>NUCLEOTIDE SEQUENCE</scope>
    <source>
        <strain evidence="1">9144</strain>
    </source>
</reference>
<evidence type="ECO:0000313" key="2">
    <source>
        <dbReference type="Proteomes" id="UP001219525"/>
    </source>
</evidence>
<dbReference type="Proteomes" id="UP001219525">
    <property type="component" value="Unassembled WGS sequence"/>
</dbReference>
<accession>A0AAD7E2W2</accession>